<dbReference type="InterPro" id="IPR050892">
    <property type="entry name" value="ADP-ribose_metab_enzymes"/>
</dbReference>
<dbReference type="RefSeq" id="WP_079409181.1">
    <property type="nucleotide sequence ID" value="NZ_MBTG01000001.1"/>
</dbReference>
<dbReference type="InterPro" id="IPR043472">
    <property type="entry name" value="Macro_dom-like"/>
</dbReference>
<evidence type="ECO:0000256" key="1">
    <source>
        <dbReference type="ARBA" id="ARBA00035885"/>
    </source>
</evidence>
<dbReference type="EMBL" id="MBTG01000001">
    <property type="protein sequence ID" value="OPH62187.1"/>
    <property type="molecule type" value="Genomic_DNA"/>
</dbReference>
<keyword evidence="4" id="KW-1185">Reference proteome</keyword>
<reference evidence="4" key="1">
    <citation type="submission" date="2016-07" db="EMBL/GenBank/DDBJ databases">
        <authorList>
            <person name="Florea S."/>
            <person name="Webb J.S."/>
            <person name="Jaromczyk J."/>
            <person name="Schardl C.L."/>
        </authorList>
    </citation>
    <scope>NUCLEOTIDE SEQUENCE [LARGE SCALE GENOMIC DNA]</scope>
    <source>
        <strain evidence="4">CY1</strain>
    </source>
</reference>
<evidence type="ECO:0000259" key="2">
    <source>
        <dbReference type="PROSITE" id="PS51154"/>
    </source>
</evidence>
<dbReference type="PROSITE" id="PS51154">
    <property type="entry name" value="MACRO"/>
    <property type="match status" value="1"/>
</dbReference>
<evidence type="ECO:0000313" key="3">
    <source>
        <dbReference type="EMBL" id="OPH62187.1"/>
    </source>
</evidence>
<dbReference type="PANTHER" id="PTHR12521">
    <property type="entry name" value="PROTEIN C6ORF130"/>
    <property type="match status" value="1"/>
</dbReference>
<dbReference type="Proteomes" id="UP000190626">
    <property type="component" value="Unassembled WGS sequence"/>
</dbReference>
<protein>
    <submittedName>
        <fullName evidence="3">Appr-1-p processing protein</fullName>
    </submittedName>
</protein>
<dbReference type="AlphaFoldDB" id="A0A1V4HTH4"/>
<name>A0A1V4HTH4_9BACL</name>
<dbReference type="InterPro" id="IPR002589">
    <property type="entry name" value="Macro_dom"/>
</dbReference>
<dbReference type="GO" id="GO:0140291">
    <property type="term" value="P:peptidyl-glutamate ADP-deribosylation"/>
    <property type="evidence" value="ECO:0007669"/>
    <property type="project" value="TreeGrafter"/>
</dbReference>
<dbReference type="Gene3D" id="3.40.220.10">
    <property type="entry name" value="Leucine Aminopeptidase, subunit E, domain 1"/>
    <property type="match status" value="1"/>
</dbReference>
<sequence length="150" mass="16457">MTIKVIEGDLLSAEEDIIAHQVNCMGVMGSGIAKVIRNKYPEVYDQYLNEFKGKSKIELLGECQVIKTSVGKYVANLFGQFNFGGDGKKYTDEEALKGALISLKEFAVENGLSVALPFKIGSDRGGADWNVVYGIIGEVFAEYSVTLYRL</sequence>
<comment type="catalytic activity">
    <reaction evidence="1">
        <text>an N-(ADP-alpha-D-ribosyl)-thymidine in DNA + H2O = a thymidine in DNA + ADP-D-ribose</text>
        <dbReference type="Rhea" id="RHEA:71655"/>
        <dbReference type="Rhea" id="RHEA-COMP:13556"/>
        <dbReference type="Rhea" id="RHEA-COMP:18051"/>
        <dbReference type="ChEBI" id="CHEBI:15377"/>
        <dbReference type="ChEBI" id="CHEBI:57967"/>
        <dbReference type="ChEBI" id="CHEBI:137386"/>
        <dbReference type="ChEBI" id="CHEBI:191199"/>
    </reaction>
    <physiologicalReaction direction="left-to-right" evidence="1">
        <dbReference type="Rhea" id="RHEA:71656"/>
    </physiologicalReaction>
</comment>
<comment type="caution">
    <text evidence="3">The sequence shown here is derived from an EMBL/GenBank/DDBJ whole genome shotgun (WGS) entry which is preliminary data.</text>
</comment>
<organism evidence="3 4">
    <name type="scientific">Paenibacillus ferrarius</name>
    <dbReference type="NCBI Taxonomy" id="1469647"/>
    <lineage>
        <taxon>Bacteria</taxon>
        <taxon>Bacillati</taxon>
        <taxon>Bacillota</taxon>
        <taxon>Bacilli</taxon>
        <taxon>Bacillales</taxon>
        <taxon>Paenibacillaceae</taxon>
        <taxon>Paenibacillus</taxon>
    </lineage>
</organism>
<dbReference type="SMART" id="SM00506">
    <property type="entry name" value="A1pp"/>
    <property type="match status" value="1"/>
</dbReference>
<dbReference type="OrthoDB" id="9780211at2"/>
<dbReference type="Pfam" id="PF01661">
    <property type="entry name" value="Macro"/>
    <property type="match status" value="1"/>
</dbReference>
<dbReference type="SUPFAM" id="SSF52949">
    <property type="entry name" value="Macro domain-like"/>
    <property type="match status" value="1"/>
</dbReference>
<dbReference type="STRING" id="1469647.BC351_00785"/>
<feature type="domain" description="Macro" evidence="2">
    <location>
        <begin position="1"/>
        <end position="150"/>
    </location>
</feature>
<accession>A0A1V4HTH4</accession>
<evidence type="ECO:0000313" key="4">
    <source>
        <dbReference type="Proteomes" id="UP000190626"/>
    </source>
</evidence>
<gene>
    <name evidence="3" type="ORF">BC351_00785</name>
</gene>
<proteinExistence type="predicted"/>
<dbReference type="PANTHER" id="PTHR12521:SF0">
    <property type="entry name" value="ADP-RIBOSE GLYCOHYDROLASE OARD1"/>
    <property type="match status" value="1"/>
</dbReference>